<gene>
    <name evidence="2" type="ORF">Phou_104420</name>
</gene>
<reference evidence="2 3" key="1">
    <citation type="submission" date="2020-03" db="EMBL/GenBank/DDBJ databases">
        <title>Whole genome shotgun sequence of Phytohabitans houttuyneae NBRC 108639.</title>
        <authorList>
            <person name="Komaki H."/>
            <person name="Tamura T."/>
        </authorList>
    </citation>
    <scope>NUCLEOTIDE SEQUENCE [LARGE SCALE GENOMIC DNA]</scope>
    <source>
        <strain evidence="2 3">NBRC 108639</strain>
    </source>
</reference>
<sequence length="185" mass="19619">MSYRLARRAIGAAAALTAALAPTLATVTPAQARTYWVTAPCATGRFTAIETSADGQTALHGQITKCAPADPKSVFTLVAFHPRDSFPQAYRHSLLPYQAAGSTPFSGVFRTMPSGSEVGVCAMRSVSERVACVRVTFPQDGDATMEPIPTTDPLVYKPVFFDDWSVEPPPPPPGGFCGTCLELPV</sequence>
<reference evidence="2 3" key="2">
    <citation type="submission" date="2020-03" db="EMBL/GenBank/DDBJ databases">
        <authorList>
            <person name="Ichikawa N."/>
            <person name="Kimura A."/>
            <person name="Kitahashi Y."/>
            <person name="Uohara A."/>
        </authorList>
    </citation>
    <scope>NUCLEOTIDE SEQUENCE [LARGE SCALE GENOMIC DNA]</scope>
    <source>
        <strain evidence="2 3">NBRC 108639</strain>
    </source>
</reference>
<dbReference type="InterPro" id="IPR006311">
    <property type="entry name" value="TAT_signal"/>
</dbReference>
<keyword evidence="1" id="KW-0732">Signal</keyword>
<dbReference type="PROSITE" id="PS51318">
    <property type="entry name" value="TAT"/>
    <property type="match status" value="1"/>
</dbReference>
<dbReference type="Proteomes" id="UP000482800">
    <property type="component" value="Unassembled WGS sequence"/>
</dbReference>
<name>A0A6V8KM47_9ACTN</name>
<evidence type="ECO:0000256" key="1">
    <source>
        <dbReference type="SAM" id="SignalP"/>
    </source>
</evidence>
<protein>
    <submittedName>
        <fullName evidence="2">Uncharacterized protein</fullName>
    </submittedName>
</protein>
<dbReference type="RefSeq" id="WP_173072006.1">
    <property type="nucleotide sequence ID" value="NZ_BAABGO010000002.1"/>
</dbReference>
<comment type="caution">
    <text evidence="2">The sequence shown here is derived from an EMBL/GenBank/DDBJ whole genome shotgun (WGS) entry which is preliminary data.</text>
</comment>
<feature type="signal peptide" evidence="1">
    <location>
        <begin position="1"/>
        <end position="32"/>
    </location>
</feature>
<evidence type="ECO:0000313" key="3">
    <source>
        <dbReference type="Proteomes" id="UP000482800"/>
    </source>
</evidence>
<dbReference type="AlphaFoldDB" id="A0A6V8KM47"/>
<accession>A0A6V8KM47</accession>
<organism evidence="2 3">
    <name type="scientific">Phytohabitans houttuyneae</name>
    <dbReference type="NCBI Taxonomy" id="1076126"/>
    <lineage>
        <taxon>Bacteria</taxon>
        <taxon>Bacillati</taxon>
        <taxon>Actinomycetota</taxon>
        <taxon>Actinomycetes</taxon>
        <taxon>Micromonosporales</taxon>
        <taxon>Micromonosporaceae</taxon>
    </lineage>
</organism>
<feature type="chain" id="PRO_5028834193" evidence="1">
    <location>
        <begin position="33"/>
        <end position="185"/>
    </location>
</feature>
<proteinExistence type="predicted"/>
<dbReference type="EMBL" id="BLPF01000005">
    <property type="protein sequence ID" value="GFJ86262.1"/>
    <property type="molecule type" value="Genomic_DNA"/>
</dbReference>
<evidence type="ECO:0000313" key="2">
    <source>
        <dbReference type="EMBL" id="GFJ86262.1"/>
    </source>
</evidence>
<keyword evidence="3" id="KW-1185">Reference proteome</keyword>